<feature type="transmembrane region" description="Helical" evidence="7">
    <location>
        <begin position="130"/>
        <end position="146"/>
    </location>
</feature>
<keyword evidence="6 7" id="KW-0472">Membrane</keyword>
<protein>
    <submittedName>
        <fullName evidence="9">SLC13 family permease</fullName>
    </submittedName>
</protein>
<name>A0A3E1K7Z3_9GAMM</name>
<dbReference type="InterPro" id="IPR051679">
    <property type="entry name" value="DASS-Related_Transporters"/>
</dbReference>
<reference evidence="9 10" key="1">
    <citation type="submission" date="2018-08" db="EMBL/GenBank/DDBJ databases">
        <title>Wenzhouxiangella salilacus sp. nov., a novel bacterium isolated from a saline lake in Xinjiang Province, China.</title>
        <authorList>
            <person name="Han S."/>
        </authorList>
    </citation>
    <scope>NUCLEOTIDE SEQUENCE [LARGE SCALE GENOMIC DNA]</scope>
    <source>
        <strain evidence="9 10">XDB06</strain>
    </source>
</reference>
<feature type="domain" description="RCK C-terminal" evidence="8">
    <location>
        <begin position="315"/>
        <end position="402"/>
    </location>
</feature>
<dbReference type="AlphaFoldDB" id="A0A3E1K7Z3"/>
<dbReference type="Gene3D" id="3.30.70.1450">
    <property type="entry name" value="Regulator of K+ conductance, C-terminal domain"/>
    <property type="match status" value="2"/>
</dbReference>
<evidence type="ECO:0000256" key="3">
    <source>
        <dbReference type="ARBA" id="ARBA00022692"/>
    </source>
</evidence>
<dbReference type="EMBL" id="QUZK01000037">
    <property type="protein sequence ID" value="RFF30141.1"/>
    <property type="molecule type" value="Genomic_DNA"/>
</dbReference>
<feature type="transmembrane region" description="Helical" evidence="7">
    <location>
        <begin position="36"/>
        <end position="52"/>
    </location>
</feature>
<dbReference type="Pfam" id="PF03600">
    <property type="entry name" value="CitMHS"/>
    <property type="match status" value="1"/>
</dbReference>
<keyword evidence="2" id="KW-0813">Transport</keyword>
<organism evidence="9 10">
    <name type="scientific">Wenzhouxiangella sediminis</name>
    <dbReference type="NCBI Taxonomy" id="1792836"/>
    <lineage>
        <taxon>Bacteria</taxon>
        <taxon>Pseudomonadati</taxon>
        <taxon>Pseudomonadota</taxon>
        <taxon>Gammaproteobacteria</taxon>
        <taxon>Chromatiales</taxon>
        <taxon>Wenzhouxiangellaceae</taxon>
        <taxon>Wenzhouxiangella</taxon>
    </lineage>
</organism>
<evidence type="ECO:0000256" key="4">
    <source>
        <dbReference type="ARBA" id="ARBA00022737"/>
    </source>
</evidence>
<feature type="domain" description="RCK C-terminal" evidence="8">
    <location>
        <begin position="219"/>
        <end position="305"/>
    </location>
</feature>
<feature type="transmembrane region" description="Helical" evidence="7">
    <location>
        <begin position="64"/>
        <end position="87"/>
    </location>
</feature>
<dbReference type="RefSeq" id="WP_116650742.1">
    <property type="nucleotide sequence ID" value="NZ_QUZK01000037.1"/>
</dbReference>
<feature type="transmembrane region" description="Helical" evidence="7">
    <location>
        <begin position="158"/>
        <end position="182"/>
    </location>
</feature>
<dbReference type="Pfam" id="PF02080">
    <property type="entry name" value="TrkA_C"/>
    <property type="match status" value="2"/>
</dbReference>
<evidence type="ECO:0000256" key="2">
    <source>
        <dbReference type="ARBA" id="ARBA00022448"/>
    </source>
</evidence>
<feature type="transmembrane region" description="Helical" evidence="7">
    <location>
        <begin position="587"/>
        <end position="607"/>
    </location>
</feature>
<feature type="transmembrane region" description="Helical" evidence="7">
    <location>
        <begin position="194"/>
        <end position="213"/>
    </location>
</feature>
<keyword evidence="3 7" id="KW-0812">Transmembrane</keyword>
<proteinExistence type="predicted"/>
<evidence type="ECO:0000256" key="6">
    <source>
        <dbReference type="ARBA" id="ARBA00023136"/>
    </source>
</evidence>
<feature type="transmembrane region" description="Helical" evidence="7">
    <location>
        <begin position="6"/>
        <end position="24"/>
    </location>
</feature>
<dbReference type="PROSITE" id="PS51202">
    <property type="entry name" value="RCK_C"/>
    <property type="match status" value="2"/>
</dbReference>
<dbReference type="InterPro" id="IPR004680">
    <property type="entry name" value="Cit_transptr-like_dom"/>
</dbReference>
<dbReference type="OrthoDB" id="9809303at2"/>
<evidence type="ECO:0000256" key="7">
    <source>
        <dbReference type="SAM" id="Phobius"/>
    </source>
</evidence>
<dbReference type="Proteomes" id="UP000260351">
    <property type="component" value="Unassembled WGS sequence"/>
</dbReference>
<feature type="transmembrane region" description="Helical" evidence="7">
    <location>
        <begin position="494"/>
        <end position="518"/>
    </location>
</feature>
<sequence length="609" mass="64629">MSLALPNYHALGVLLLVLLALVLFSRDRIPLETSSLVVLAILTIGFQVFPYVGPDGRELSPTDFYAGFGHQALIAVCSLMILGHGLIRSGALEPVGRGLAISWRKAPALSMLATLLVCAVLSAFINNTPIVVMLLPILIGVAMRTGQSPSGMLLPVGLISIVGGMSTTIGTSTNLLVVSVAADMGVAPFRMFDFIVPAAIAGTVSVLYLWLIAPRLIPERQAPMQSTVKRLYTAQIRLGKSSEVVGKTLAEAIDRSGGNMKVEKIQRGPGVFVTPLPDVALKAGDRITTTATRDNLREYAHLLGGRLFSGDVEVDDAHPLGPGDQKIAEVAVTPQSRLVGSRISEARLLSRYGLRLLALHRYNREDQTRSTGLDNTVLRSGDVLLVQSPSSRLNQLKEGGDLLVLDGSVNLPKTSKAPIALGIMVLVVAIAAFGILPIAISAVAGVLAMLLTRCLNWKEAMNALSIQVVMIIVASLAMGAALMRTGGADWIAQIFLSLSFGIPSWAILGLLMLSMAALTNVVSNNAAAVIGTPIAISLAQQLMLPAEPFVLAVLFGSNLSFATPMAYQTNLLVMNAGGYKFNDFVRVGLPLMLVLWVVLTLTLAYAYQI</sequence>
<dbReference type="GO" id="GO:0008324">
    <property type="term" value="F:monoatomic cation transmembrane transporter activity"/>
    <property type="evidence" value="ECO:0007669"/>
    <property type="project" value="InterPro"/>
</dbReference>
<feature type="transmembrane region" description="Helical" evidence="7">
    <location>
        <begin position="419"/>
        <end position="451"/>
    </location>
</feature>
<gene>
    <name evidence="9" type="ORF">DZC52_08660</name>
</gene>
<feature type="transmembrane region" description="Helical" evidence="7">
    <location>
        <begin position="524"/>
        <end position="542"/>
    </location>
</feature>
<comment type="caution">
    <text evidence="9">The sequence shown here is derived from an EMBL/GenBank/DDBJ whole genome shotgun (WGS) entry which is preliminary data.</text>
</comment>
<dbReference type="PANTHER" id="PTHR43652:SF2">
    <property type="entry name" value="BASIC AMINO ACID ANTIPORTER YFCC-RELATED"/>
    <property type="match status" value="1"/>
</dbReference>
<evidence type="ECO:0000256" key="5">
    <source>
        <dbReference type="ARBA" id="ARBA00022989"/>
    </source>
</evidence>
<comment type="subcellular location">
    <subcellularLocation>
        <location evidence="1">Membrane</location>
        <topology evidence="1">Multi-pass membrane protein</topology>
    </subcellularLocation>
</comment>
<dbReference type="SUPFAM" id="SSF116726">
    <property type="entry name" value="TrkA C-terminal domain-like"/>
    <property type="match status" value="2"/>
</dbReference>
<dbReference type="InterPro" id="IPR036721">
    <property type="entry name" value="RCK_C_sf"/>
</dbReference>
<keyword evidence="4" id="KW-0677">Repeat</keyword>
<dbReference type="GO" id="GO:0005886">
    <property type="term" value="C:plasma membrane"/>
    <property type="evidence" value="ECO:0007669"/>
    <property type="project" value="TreeGrafter"/>
</dbReference>
<accession>A0A3E1K7Z3</accession>
<keyword evidence="10" id="KW-1185">Reference proteome</keyword>
<dbReference type="InterPro" id="IPR006037">
    <property type="entry name" value="RCK_C"/>
</dbReference>
<evidence type="ECO:0000313" key="9">
    <source>
        <dbReference type="EMBL" id="RFF30141.1"/>
    </source>
</evidence>
<dbReference type="PANTHER" id="PTHR43652">
    <property type="entry name" value="BASIC AMINO ACID ANTIPORTER YFCC-RELATED"/>
    <property type="match status" value="1"/>
</dbReference>
<evidence type="ECO:0000259" key="8">
    <source>
        <dbReference type="PROSITE" id="PS51202"/>
    </source>
</evidence>
<feature type="transmembrane region" description="Helical" evidence="7">
    <location>
        <begin position="549"/>
        <end position="567"/>
    </location>
</feature>
<evidence type="ECO:0000256" key="1">
    <source>
        <dbReference type="ARBA" id="ARBA00004141"/>
    </source>
</evidence>
<dbReference type="GO" id="GO:0006813">
    <property type="term" value="P:potassium ion transport"/>
    <property type="evidence" value="ECO:0007669"/>
    <property type="project" value="InterPro"/>
</dbReference>
<keyword evidence="5 7" id="KW-1133">Transmembrane helix</keyword>
<evidence type="ECO:0000313" key="10">
    <source>
        <dbReference type="Proteomes" id="UP000260351"/>
    </source>
</evidence>
<feature type="transmembrane region" description="Helical" evidence="7">
    <location>
        <begin position="463"/>
        <end position="482"/>
    </location>
</feature>